<protein>
    <submittedName>
        <fullName evidence="1">Serine threonine- kinase fnkB</fullName>
    </submittedName>
</protein>
<name>A0A8H4NMW3_9HYPO</name>
<reference evidence="1 2" key="1">
    <citation type="submission" date="2020-01" db="EMBL/GenBank/DDBJ databases">
        <title>Identification and distribution of gene clusters putatively required for synthesis of sphingolipid metabolism inhibitors in phylogenetically diverse species of the filamentous fungus Fusarium.</title>
        <authorList>
            <person name="Kim H.-S."/>
            <person name="Busman M."/>
            <person name="Brown D.W."/>
            <person name="Divon H."/>
            <person name="Uhlig S."/>
            <person name="Proctor R.H."/>
        </authorList>
    </citation>
    <scope>NUCLEOTIDE SEQUENCE [LARGE SCALE GENOMIC DNA]</scope>
    <source>
        <strain evidence="1 2">NRRL 13308</strain>
    </source>
</reference>
<comment type="caution">
    <text evidence="1">The sequence shown here is derived from an EMBL/GenBank/DDBJ whole genome shotgun (WGS) entry which is preliminary data.</text>
</comment>
<dbReference type="AlphaFoldDB" id="A0A8H4NMW3"/>
<dbReference type="Proteomes" id="UP000536711">
    <property type="component" value="Unassembled WGS sequence"/>
</dbReference>
<organism evidence="1 2">
    <name type="scientific">Fusarium acutatum</name>
    <dbReference type="NCBI Taxonomy" id="78861"/>
    <lineage>
        <taxon>Eukaryota</taxon>
        <taxon>Fungi</taxon>
        <taxon>Dikarya</taxon>
        <taxon>Ascomycota</taxon>
        <taxon>Pezizomycotina</taxon>
        <taxon>Sordariomycetes</taxon>
        <taxon>Hypocreomycetidae</taxon>
        <taxon>Hypocreales</taxon>
        <taxon>Nectriaceae</taxon>
        <taxon>Fusarium</taxon>
        <taxon>Fusarium fujikuroi species complex</taxon>
    </lineage>
</organism>
<gene>
    <name evidence="1" type="ORF">FACUT_4658</name>
</gene>
<proteinExistence type="predicted"/>
<sequence length="304" mass="34107">MKASDGAPRTFPSQYSSPCCPRLLTSIITAGGYEVGDVLQLHILQTNTDLLPQYDIVSVTISELITCTMATVVRVNLDTGGCAVLKLYDRRYGSGLRESSYEIIPYCDQAKAAFHAFLKRGAMGPFLQELDDEDSTADVIPRTTGHIRAEPDGLARFEALLWRFADKHFKTETEAYMRMQDLQGILIPKLYAVVRVVNSKENPREDEYLDIHGILLESIQGHSLDDLITAPCAPSTKQEWLSIVQRAVDSAHEINKRGIILDDSAPRNVVVDQTSHQVFHVDFAQCFFKDTMFIAWCWDTDAED</sequence>
<keyword evidence="1" id="KW-0808">Transferase</keyword>
<keyword evidence="2" id="KW-1185">Reference proteome</keyword>
<dbReference type="OrthoDB" id="5134445at2759"/>
<dbReference type="GO" id="GO:0016301">
    <property type="term" value="F:kinase activity"/>
    <property type="evidence" value="ECO:0007669"/>
    <property type="project" value="UniProtKB-KW"/>
</dbReference>
<keyword evidence="1" id="KW-0418">Kinase</keyword>
<evidence type="ECO:0000313" key="1">
    <source>
        <dbReference type="EMBL" id="KAF4438768.1"/>
    </source>
</evidence>
<evidence type="ECO:0000313" key="2">
    <source>
        <dbReference type="Proteomes" id="UP000536711"/>
    </source>
</evidence>
<dbReference type="SUPFAM" id="SSF56112">
    <property type="entry name" value="Protein kinase-like (PK-like)"/>
    <property type="match status" value="1"/>
</dbReference>
<dbReference type="InterPro" id="IPR011009">
    <property type="entry name" value="Kinase-like_dom_sf"/>
</dbReference>
<dbReference type="EMBL" id="JAADJF010000107">
    <property type="protein sequence ID" value="KAF4438768.1"/>
    <property type="molecule type" value="Genomic_DNA"/>
</dbReference>
<accession>A0A8H4NMW3</accession>